<dbReference type="PANTHER" id="PTHR11851">
    <property type="entry name" value="METALLOPROTEASE"/>
    <property type="match status" value="1"/>
</dbReference>
<dbReference type="GO" id="GO:0006508">
    <property type="term" value="P:proteolysis"/>
    <property type="evidence" value="ECO:0007669"/>
    <property type="project" value="UniProtKB-KW"/>
</dbReference>
<name>A0A840AMC7_9HYPH</name>
<evidence type="ECO:0000256" key="2">
    <source>
        <dbReference type="ARBA" id="ARBA00023049"/>
    </source>
</evidence>
<dbReference type="GO" id="GO:0008237">
    <property type="term" value="F:metallopeptidase activity"/>
    <property type="evidence" value="ECO:0007669"/>
    <property type="project" value="UniProtKB-KW"/>
</dbReference>
<sequence>MTFHFSRLVATRPLIAAAGLIMLVTSAQAMQIKDIVSPGGVKAWLVEDYAVPIVAVNFAFEGGAAQDPADKPGVANMLSGLLDEGAGDLDSKAFQSALDSRSIQLSFDAGRDEFFGTIRMLAEDQDEGFGLLALALQSPRFDAEPVERIRAQIDSSIRQSAKDPEQVAITTMCATAFPNHPYGRPLEGSEASVKAIAVPDLQDYRRRVFARDNLHIAIVGAIDEAEAGKMLDRVFGPLQAKAELTPVPDAVPLGGDIRIDMPNPQTVVRFGGPGLARHDPDFMAAYVVNHIFGGGSFSSRLYTEVREKRGLAYSVSSTLVPMAHANAVAGGTATRADRADETVEIIRGEAKRFAEEGPTADELAKAKSYLVGSYALRFDSSAKIARQLLAIQLDGLPIDYVEKRNDMIAAVTLDDAKRVAKRIYGGATNMMVLVGPKKSEAAPRT</sequence>
<dbReference type="Pfam" id="PF05193">
    <property type="entry name" value="Peptidase_M16_C"/>
    <property type="match status" value="1"/>
</dbReference>
<evidence type="ECO:0000256" key="1">
    <source>
        <dbReference type="ARBA" id="ARBA00007261"/>
    </source>
</evidence>
<reference evidence="6 7" key="1">
    <citation type="submission" date="2020-08" db="EMBL/GenBank/DDBJ databases">
        <title>Genomic Encyclopedia of Type Strains, Phase IV (KMG-IV): sequencing the most valuable type-strain genomes for metagenomic binning, comparative biology and taxonomic classification.</title>
        <authorList>
            <person name="Goeker M."/>
        </authorList>
    </citation>
    <scope>NUCLEOTIDE SEQUENCE [LARGE SCALE GENOMIC DNA]</scope>
    <source>
        <strain evidence="6 7">DSM 25966</strain>
    </source>
</reference>
<comment type="caution">
    <text evidence="6">The sequence shown here is derived from an EMBL/GenBank/DDBJ whole genome shotgun (WGS) entry which is preliminary data.</text>
</comment>
<keyword evidence="6" id="KW-0378">Hydrolase</keyword>
<dbReference type="Pfam" id="PF00675">
    <property type="entry name" value="Peptidase_M16"/>
    <property type="match status" value="1"/>
</dbReference>
<protein>
    <submittedName>
        <fullName evidence="6">Zinc protease</fullName>
        <ecNumber evidence="6">3.4.24.-</ecNumber>
    </submittedName>
</protein>
<dbReference type="InterPro" id="IPR011765">
    <property type="entry name" value="Pept_M16_N"/>
</dbReference>
<evidence type="ECO:0000259" key="4">
    <source>
        <dbReference type="Pfam" id="PF00675"/>
    </source>
</evidence>
<feature type="signal peptide" evidence="3">
    <location>
        <begin position="1"/>
        <end position="29"/>
    </location>
</feature>
<dbReference type="PANTHER" id="PTHR11851:SF49">
    <property type="entry name" value="MITOCHONDRIAL-PROCESSING PEPTIDASE SUBUNIT ALPHA"/>
    <property type="match status" value="1"/>
</dbReference>
<dbReference type="GO" id="GO:0046872">
    <property type="term" value="F:metal ion binding"/>
    <property type="evidence" value="ECO:0007669"/>
    <property type="project" value="InterPro"/>
</dbReference>
<comment type="similarity">
    <text evidence="1">Belongs to the peptidase M16 family.</text>
</comment>
<gene>
    <name evidence="6" type="ORF">GGR25_001527</name>
</gene>
<keyword evidence="2" id="KW-0482">Metalloprotease</keyword>
<proteinExistence type="inferred from homology"/>
<dbReference type="EMBL" id="JACIDS010000002">
    <property type="protein sequence ID" value="MBB3930488.1"/>
    <property type="molecule type" value="Genomic_DNA"/>
</dbReference>
<dbReference type="AlphaFoldDB" id="A0A840AMC7"/>
<keyword evidence="3" id="KW-0732">Signal</keyword>
<evidence type="ECO:0000259" key="5">
    <source>
        <dbReference type="Pfam" id="PF05193"/>
    </source>
</evidence>
<feature type="domain" description="Peptidase M16 C-terminal" evidence="5">
    <location>
        <begin position="199"/>
        <end position="369"/>
    </location>
</feature>
<dbReference type="Proteomes" id="UP000553963">
    <property type="component" value="Unassembled WGS sequence"/>
</dbReference>
<dbReference type="Gene3D" id="3.30.830.10">
    <property type="entry name" value="Metalloenzyme, LuxS/M16 peptidase-like"/>
    <property type="match status" value="2"/>
</dbReference>
<dbReference type="InterPro" id="IPR011249">
    <property type="entry name" value="Metalloenz_LuxS/M16"/>
</dbReference>
<dbReference type="SUPFAM" id="SSF63411">
    <property type="entry name" value="LuxS/MPP-like metallohydrolase"/>
    <property type="match status" value="2"/>
</dbReference>
<keyword evidence="7" id="KW-1185">Reference proteome</keyword>
<dbReference type="InterPro" id="IPR050361">
    <property type="entry name" value="MPP/UQCRC_Complex"/>
</dbReference>
<dbReference type="RefSeq" id="WP_183398140.1">
    <property type="nucleotide sequence ID" value="NZ_JACIDS010000002.1"/>
</dbReference>
<feature type="chain" id="PRO_5032916579" evidence="3">
    <location>
        <begin position="30"/>
        <end position="445"/>
    </location>
</feature>
<evidence type="ECO:0000256" key="3">
    <source>
        <dbReference type="SAM" id="SignalP"/>
    </source>
</evidence>
<organism evidence="6 7">
    <name type="scientific">Kaistia hirudinis</name>
    <dbReference type="NCBI Taxonomy" id="1293440"/>
    <lineage>
        <taxon>Bacteria</taxon>
        <taxon>Pseudomonadati</taxon>
        <taxon>Pseudomonadota</taxon>
        <taxon>Alphaproteobacteria</taxon>
        <taxon>Hyphomicrobiales</taxon>
        <taxon>Kaistiaceae</taxon>
        <taxon>Kaistia</taxon>
    </lineage>
</organism>
<evidence type="ECO:0000313" key="6">
    <source>
        <dbReference type="EMBL" id="MBB3930488.1"/>
    </source>
</evidence>
<dbReference type="EC" id="3.4.24.-" evidence="6"/>
<accession>A0A840AMC7</accession>
<keyword evidence="6" id="KW-0645">Protease</keyword>
<evidence type="ECO:0000313" key="7">
    <source>
        <dbReference type="Proteomes" id="UP000553963"/>
    </source>
</evidence>
<dbReference type="InterPro" id="IPR007863">
    <property type="entry name" value="Peptidase_M16_C"/>
</dbReference>
<feature type="domain" description="Peptidase M16 N-terminal" evidence="4">
    <location>
        <begin position="51"/>
        <end position="188"/>
    </location>
</feature>